<comment type="similarity">
    <text evidence="2 3">Belongs to the small heat shock protein (HSP20) family.</text>
</comment>
<evidence type="ECO:0000259" key="5">
    <source>
        <dbReference type="PROSITE" id="PS01031"/>
    </source>
</evidence>
<accession>A0A164UF45</accession>
<dbReference type="GO" id="GO:0042026">
    <property type="term" value="P:protein refolding"/>
    <property type="evidence" value="ECO:0007669"/>
    <property type="project" value="TreeGrafter"/>
</dbReference>
<dbReference type="OrthoDB" id="1431247at2759"/>
<evidence type="ECO:0000256" key="4">
    <source>
        <dbReference type="SAM" id="MobiDB-lite"/>
    </source>
</evidence>
<evidence type="ECO:0000256" key="2">
    <source>
        <dbReference type="PROSITE-ProRule" id="PRU00285"/>
    </source>
</evidence>
<evidence type="ECO:0000313" key="6">
    <source>
        <dbReference type="EMBL" id="KZS11305.1"/>
    </source>
</evidence>
<comment type="caution">
    <text evidence="6">The sequence shown here is derived from an EMBL/GenBank/DDBJ whole genome shotgun (WGS) entry which is preliminary data.</text>
</comment>
<sequence length="192" mass="22185">MALLSYDPFSEYYSTPYPRDTWSLLQQDPLSRWVESPFSSFWPRDLFNTPALTTRPSQQAREVVSDKDKYQVTLNLGDFKSNEIDVKLLDRNLMICAEHEEKPDDYGRIYRHIRRRYRLPSNVDFDNLNATLSDNGTLVVSAQKKAIEAGKEREIEVKQLPPQETSQSTPQVTQKAEQGNVKIPVMRETGKS</sequence>
<evidence type="ECO:0000256" key="1">
    <source>
        <dbReference type="ARBA" id="ARBA00023016"/>
    </source>
</evidence>
<dbReference type="Gene3D" id="2.60.40.790">
    <property type="match status" value="1"/>
</dbReference>
<proteinExistence type="inferred from homology"/>
<feature type="region of interest" description="Disordered" evidence="4">
    <location>
        <begin position="152"/>
        <end position="192"/>
    </location>
</feature>
<dbReference type="PRINTS" id="PR00299">
    <property type="entry name" value="ACRYSTALLIN"/>
</dbReference>
<dbReference type="CDD" id="cd06526">
    <property type="entry name" value="metazoan_ACD"/>
    <property type="match status" value="1"/>
</dbReference>
<dbReference type="Proteomes" id="UP000076858">
    <property type="component" value="Unassembled WGS sequence"/>
</dbReference>
<evidence type="ECO:0000313" key="7">
    <source>
        <dbReference type="Proteomes" id="UP000076858"/>
    </source>
</evidence>
<keyword evidence="7" id="KW-1185">Reference proteome</keyword>
<dbReference type="GO" id="GO:0005634">
    <property type="term" value="C:nucleus"/>
    <property type="evidence" value="ECO:0007669"/>
    <property type="project" value="TreeGrafter"/>
</dbReference>
<feature type="domain" description="SHSP" evidence="5">
    <location>
        <begin position="52"/>
        <end position="160"/>
    </location>
</feature>
<dbReference type="PROSITE" id="PS01031">
    <property type="entry name" value="SHSP"/>
    <property type="match status" value="1"/>
</dbReference>
<dbReference type="EMBL" id="LRGB01001581">
    <property type="protein sequence ID" value="KZS11305.1"/>
    <property type="molecule type" value="Genomic_DNA"/>
</dbReference>
<dbReference type="GO" id="GO:0005737">
    <property type="term" value="C:cytoplasm"/>
    <property type="evidence" value="ECO:0007669"/>
    <property type="project" value="TreeGrafter"/>
</dbReference>
<name>A0A164UF45_9CRUS</name>
<dbReference type="PANTHER" id="PTHR45640:SF13">
    <property type="entry name" value="HEAT SHOCK PROTEIN 22-RELATED"/>
    <property type="match status" value="1"/>
</dbReference>
<dbReference type="GO" id="GO:0009408">
    <property type="term" value="P:response to heat"/>
    <property type="evidence" value="ECO:0007669"/>
    <property type="project" value="TreeGrafter"/>
</dbReference>
<organism evidence="6 7">
    <name type="scientific">Daphnia magna</name>
    <dbReference type="NCBI Taxonomy" id="35525"/>
    <lineage>
        <taxon>Eukaryota</taxon>
        <taxon>Metazoa</taxon>
        <taxon>Ecdysozoa</taxon>
        <taxon>Arthropoda</taxon>
        <taxon>Crustacea</taxon>
        <taxon>Branchiopoda</taxon>
        <taxon>Diplostraca</taxon>
        <taxon>Cladocera</taxon>
        <taxon>Anomopoda</taxon>
        <taxon>Daphniidae</taxon>
        <taxon>Daphnia</taxon>
    </lineage>
</organism>
<dbReference type="SUPFAM" id="SSF49764">
    <property type="entry name" value="HSP20-like chaperones"/>
    <property type="match status" value="1"/>
</dbReference>
<dbReference type="InterPro" id="IPR002068">
    <property type="entry name" value="A-crystallin/Hsp20_dom"/>
</dbReference>
<dbReference type="GO" id="GO:0051082">
    <property type="term" value="F:unfolded protein binding"/>
    <property type="evidence" value="ECO:0007669"/>
    <property type="project" value="TreeGrafter"/>
</dbReference>
<dbReference type="AlphaFoldDB" id="A0A164UF45"/>
<dbReference type="STRING" id="35525.A0A164UF45"/>
<dbReference type="PANTHER" id="PTHR45640">
    <property type="entry name" value="HEAT SHOCK PROTEIN HSP-12.2-RELATED"/>
    <property type="match status" value="1"/>
</dbReference>
<protein>
    <submittedName>
        <fullName evidence="6">Putative Heat shock protein 27</fullName>
    </submittedName>
</protein>
<evidence type="ECO:0000256" key="3">
    <source>
        <dbReference type="RuleBase" id="RU003616"/>
    </source>
</evidence>
<reference evidence="6 7" key="1">
    <citation type="submission" date="2016-03" db="EMBL/GenBank/DDBJ databases">
        <title>EvidentialGene: Evidence-directed Construction of Genes on Genomes.</title>
        <authorList>
            <person name="Gilbert D.G."/>
            <person name="Choi J.-H."/>
            <person name="Mockaitis K."/>
            <person name="Colbourne J."/>
            <person name="Pfrender M."/>
        </authorList>
    </citation>
    <scope>NUCLEOTIDE SEQUENCE [LARGE SCALE GENOMIC DNA]</scope>
    <source>
        <strain evidence="6 7">Xinb3</strain>
        <tissue evidence="6">Complete organism</tissue>
    </source>
</reference>
<keyword evidence="1 6" id="KW-0346">Stress response</keyword>
<feature type="compositionally biased region" description="Polar residues" evidence="4">
    <location>
        <begin position="162"/>
        <end position="177"/>
    </location>
</feature>
<dbReference type="Pfam" id="PF00011">
    <property type="entry name" value="HSP20"/>
    <property type="match status" value="1"/>
</dbReference>
<dbReference type="InterPro" id="IPR008978">
    <property type="entry name" value="HSP20-like_chaperone"/>
</dbReference>
<dbReference type="InterPro" id="IPR001436">
    <property type="entry name" value="Alpha-crystallin/sHSP_animal"/>
</dbReference>
<gene>
    <name evidence="6" type="ORF">APZ42_024084</name>
</gene>